<dbReference type="CDD" id="cd07377">
    <property type="entry name" value="WHTH_GntR"/>
    <property type="match status" value="1"/>
</dbReference>
<evidence type="ECO:0000256" key="1">
    <source>
        <dbReference type="ARBA" id="ARBA00023015"/>
    </source>
</evidence>
<organism evidence="5 6">
    <name type="scientific">Pseudonocardia kunmingensis</name>
    <dbReference type="NCBI Taxonomy" id="630975"/>
    <lineage>
        <taxon>Bacteria</taxon>
        <taxon>Bacillati</taxon>
        <taxon>Actinomycetota</taxon>
        <taxon>Actinomycetes</taxon>
        <taxon>Pseudonocardiales</taxon>
        <taxon>Pseudonocardiaceae</taxon>
        <taxon>Pseudonocardia</taxon>
    </lineage>
</organism>
<dbReference type="InterPro" id="IPR028978">
    <property type="entry name" value="Chorismate_lyase_/UTRA_dom_sf"/>
</dbReference>
<comment type="caution">
    <text evidence="5">The sequence shown here is derived from an EMBL/GenBank/DDBJ whole genome shotgun (WGS) entry which is preliminary data.</text>
</comment>
<dbReference type="InterPro" id="IPR036390">
    <property type="entry name" value="WH_DNA-bd_sf"/>
</dbReference>
<dbReference type="Gene3D" id="1.10.10.10">
    <property type="entry name" value="Winged helix-like DNA-binding domain superfamily/Winged helix DNA-binding domain"/>
    <property type="match status" value="1"/>
</dbReference>
<dbReference type="RefSeq" id="WP_142061087.1">
    <property type="nucleotide sequence ID" value="NZ_VFPA01000005.1"/>
</dbReference>
<dbReference type="Pfam" id="PF00392">
    <property type="entry name" value="GntR"/>
    <property type="match status" value="1"/>
</dbReference>
<dbReference type="InterPro" id="IPR050679">
    <property type="entry name" value="Bact_HTH_transcr_reg"/>
</dbReference>
<dbReference type="SMART" id="SM00866">
    <property type="entry name" value="UTRA"/>
    <property type="match status" value="1"/>
</dbReference>
<keyword evidence="3" id="KW-0804">Transcription</keyword>
<evidence type="ECO:0000256" key="3">
    <source>
        <dbReference type="ARBA" id="ARBA00023163"/>
    </source>
</evidence>
<dbReference type="OrthoDB" id="3615556at2"/>
<dbReference type="Proteomes" id="UP000315677">
    <property type="component" value="Unassembled WGS sequence"/>
</dbReference>
<evidence type="ECO:0000256" key="2">
    <source>
        <dbReference type="ARBA" id="ARBA00023125"/>
    </source>
</evidence>
<sequence length="238" mass="25722">MSATAQPGPQWRRVLGDLTGWLDAGEVRPGERLPSEAELAERFGVHRLTVRQALGELARTGAIRTVHGRGSYVAEPPYRFRVVPDAPSIVAQMREQGRSVTQRLVAHSVVPSTAAPDATGLPDGDLLQLDTVMCVDGAPWSRATTWLAHDRFAGIPAVWTDNTSLTGLLQAAYGLRMRRAWRRYAAEPAGPADADALDVALGVPLLVLVGANCDQDGEVTLVAARRTRGDRIEYVVEL</sequence>
<dbReference type="EMBL" id="VFPA01000005">
    <property type="protein sequence ID" value="TQM04030.1"/>
    <property type="molecule type" value="Genomic_DNA"/>
</dbReference>
<dbReference type="PROSITE" id="PS50949">
    <property type="entry name" value="HTH_GNTR"/>
    <property type="match status" value="1"/>
</dbReference>
<feature type="domain" description="HTH gntR-type" evidence="4">
    <location>
        <begin position="8"/>
        <end position="76"/>
    </location>
</feature>
<proteinExistence type="predicted"/>
<evidence type="ECO:0000313" key="6">
    <source>
        <dbReference type="Proteomes" id="UP000315677"/>
    </source>
</evidence>
<dbReference type="SUPFAM" id="SSF64288">
    <property type="entry name" value="Chorismate lyase-like"/>
    <property type="match status" value="1"/>
</dbReference>
<dbReference type="PRINTS" id="PR00035">
    <property type="entry name" value="HTHGNTR"/>
</dbReference>
<dbReference type="PANTHER" id="PTHR44846">
    <property type="entry name" value="MANNOSYL-D-GLYCERATE TRANSPORT/METABOLISM SYSTEM REPRESSOR MNGR-RELATED"/>
    <property type="match status" value="1"/>
</dbReference>
<keyword evidence="2" id="KW-0238">DNA-binding</keyword>
<dbReference type="SUPFAM" id="SSF46785">
    <property type="entry name" value="Winged helix' DNA-binding domain"/>
    <property type="match status" value="1"/>
</dbReference>
<dbReference type="PANTHER" id="PTHR44846:SF1">
    <property type="entry name" value="MANNOSYL-D-GLYCERATE TRANSPORT_METABOLISM SYSTEM REPRESSOR MNGR-RELATED"/>
    <property type="match status" value="1"/>
</dbReference>
<reference evidence="5 6" key="1">
    <citation type="submission" date="2019-06" db="EMBL/GenBank/DDBJ databases">
        <title>Sequencing the genomes of 1000 actinobacteria strains.</title>
        <authorList>
            <person name="Klenk H.-P."/>
        </authorList>
    </citation>
    <scope>NUCLEOTIDE SEQUENCE [LARGE SCALE GENOMIC DNA]</scope>
    <source>
        <strain evidence="5 6">DSM 45301</strain>
    </source>
</reference>
<accession>A0A543D3X3</accession>
<evidence type="ECO:0000313" key="5">
    <source>
        <dbReference type="EMBL" id="TQM04030.1"/>
    </source>
</evidence>
<protein>
    <submittedName>
        <fullName evidence="5">GntR family transcriptional regulator</fullName>
    </submittedName>
</protein>
<dbReference type="Pfam" id="PF07702">
    <property type="entry name" value="UTRA"/>
    <property type="match status" value="1"/>
</dbReference>
<dbReference type="InterPro" id="IPR000524">
    <property type="entry name" value="Tscrpt_reg_HTH_GntR"/>
</dbReference>
<name>A0A543D3X3_9PSEU</name>
<dbReference type="SMART" id="SM00345">
    <property type="entry name" value="HTH_GNTR"/>
    <property type="match status" value="1"/>
</dbReference>
<dbReference type="GO" id="GO:0003700">
    <property type="term" value="F:DNA-binding transcription factor activity"/>
    <property type="evidence" value="ECO:0007669"/>
    <property type="project" value="InterPro"/>
</dbReference>
<evidence type="ECO:0000259" key="4">
    <source>
        <dbReference type="PROSITE" id="PS50949"/>
    </source>
</evidence>
<dbReference type="AlphaFoldDB" id="A0A543D3X3"/>
<gene>
    <name evidence="5" type="ORF">FB558_7059</name>
</gene>
<dbReference type="InterPro" id="IPR011663">
    <property type="entry name" value="UTRA"/>
</dbReference>
<dbReference type="Gene3D" id="3.40.1410.10">
    <property type="entry name" value="Chorismate lyase-like"/>
    <property type="match status" value="1"/>
</dbReference>
<keyword evidence="1" id="KW-0805">Transcription regulation</keyword>
<dbReference type="GO" id="GO:0045892">
    <property type="term" value="P:negative regulation of DNA-templated transcription"/>
    <property type="evidence" value="ECO:0007669"/>
    <property type="project" value="TreeGrafter"/>
</dbReference>
<dbReference type="GO" id="GO:0003677">
    <property type="term" value="F:DNA binding"/>
    <property type="evidence" value="ECO:0007669"/>
    <property type="project" value="UniProtKB-KW"/>
</dbReference>
<keyword evidence="6" id="KW-1185">Reference proteome</keyword>
<dbReference type="InterPro" id="IPR036388">
    <property type="entry name" value="WH-like_DNA-bd_sf"/>
</dbReference>